<proteinExistence type="predicted"/>
<comment type="caution">
    <text evidence="1">The sequence shown here is derived from an EMBL/GenBank/DDBJ whole genome shotgun (WGS) entry which is preliminary data.</text>
</comment>
<evidence type="ECO:0000313" key="1">
    <source>
        <dbReference type="EMBL" id="KAF6842723.1"/>
    </source>
</evidence>
<dbReference type="AlphaFoldDB" id="A0A8H6NUC5"/>
<gene>
    <name evidence="1" type="ORF">CMUS01_02784</name>
</gene>
<dbReference type="Proteomes" id="UP000639643">
    <property type="component" value="Unassembled WGS sequence"/>
</dbReference>
<protein>
    <submittedName>
        <fullName evidence="1">Uncharacterized protein</fullName>
    </submittedName>
</protein>
<evidence type="ECO:0000313" key="2">
    <source>
        <dbReference type="Proteomes" id="UP000639643"/>
    </source>
</evidence>
<sequence length="70" mass="8017">MGTLNLPYRLRHALQGLWDAQWAPSAAALLARSNSAALKALQRSMRLGDTRYETESWQEWTQQPNKNSME</sequence>
<accession>A0A8H6NUC5</accession>
<dbReference type="EMBL" id="WIGM01000061">
    <property type="protein sequence ID" value="KAF6842723.1"/>
    <property type="molecule type" value="Genomic_DNA"/>
</dbReference>
<name>A0A8H6NUC5_9PEZI</name>
<organism evidence="1 2">
    <name type="scientific">Colletotrichum musicola</name>
    <dbReference type="NCBI Taxonomy" id="2175873"/>
    <lineage>
        <taxon>Eukaryota</taxon>
        <taxon>Fungi</taxon>
        <taxon>Dikarya</taxon>
        <taxon>Ascomycota</taxon>
        <taxon>Pezizomycotina</taxon>
        <taxon>Sordariomycetes</taxon>
        <taxon>Hypocreomycetidae</taxon>
        <taxon>Glomerellales</taxon>
        <taxon>Glomerellaceae</taxon>
        <taxon>Colletotrichum</taxon>
        <taxon>Colletotrichum orchidearum species complex</taxon>
    </lineage>
</organism>
<reference evidence="1" key="1">
    <citation type="journal article" date="2020" name="Phytopathology">
        <title>Genome Sequence Resources of Colletotrichum truncatum, C. plurivorum, C. musicola, and C. sojae: Four Species Pathogenic to Soybean (Glycine max).</title>
        <authorList>
            <person name="Rogerio F."/>
            <person name="Boufleur T.R."/>
            <person name="Ciampi-Guillardi M."/>
            <person name="Sukno S.A."/>
            <person name="Thon M.R."/>
            <person name="Massola Junior N.S."/>
            <person name="Baroncelli R."/>
        </authorList>
    </citation>
    <scope>NUCLEOTIDE SEQUENCE</scope>
    <source>
        <strain evidence="1">LFN0074</strain>
    </source>
</reference>
<keyword evidence="2" id="KW-1185">Reference proteome</keyword>